<dbReference type="Proteomes" id="UP001296104">
    <property type="component" value="Unassembled WGS sequence"/>
</dbReference>
<dbReference type="CDD" id="cd11377">
    <property type="entry name" value="Pro-peptidase_S53"/>
    <property type="match status" value="1"/>
</dbReference>
<keyword evidence="7" id="KW-0865">Zymogen</keyword>
<keyword evidence="4 8" id="KW-0378">Hydrolase</keyword>
<dbReference type="PANTHER" id="PTHR14218:SF15">
    <property type="entry name" value="TRIPEPTIDYL-PEPTIDASE 1"/>
    <property type="match status" value="1"/>
</dbReference>
<evidence type="ECO:0000313" key="11">
    <source>
        <dbReference type="EMBL" id="CAK3781870.1"/>
    </source>
</evidence>
<dbReference type="Gene3D" id="3.40.50.200">
    <property type="entry name" value="Peptidase S8/S53 domain"/>
    <property type="match status" value="1"/>
</dbReference>
<dbReference type="InterPro" id="IPR036852">
    <property type="entry name" value="Peptidase_S8/S53_dom_sf"/>
</dbReference>
<feature type="active site" description="Charge relay system" evidence="8">
    <location>
        <position position="328"/>
    </location>
</feature>
<keyword evidence="2 8" id="KW-0645">Protease</keyword>
<dbReference type="GO" id="GO:0004252">
    <property type="term" value="F:serine-type endopeptidase activity"/>
    <property type="evidence" value="ECO:0007669"/>
    <property type="project" value="UniProtKB-UniRule"/>
</dbReference>
<feature type="binding site" evidence="8">
    <location>
        <position position="625"/>
    </location>
    <ligand>
        <name>Ca(2+)</name>
        <dbReference type="ChEBI" id="CHEBI:29108"/>
    </ligand>
</feature>
<dbReference type="GO" id="GO:0005576">
    <property type="term" value="C:extracellular region"/>
    <property type="evidence" value="ECO:0007669"/>
    <property type="project" value="UniProtKB-SubCell"/>
</dbReference>
<dbReference type="AlphaFoldDB" id="A0AAI8YRI7"/>
<keyword evidence="9" id="KW-0472">Membrane</keyword>
<keyword evidence="5 8" id="KW-0720">Serine protease</keyword>
<evidence type="ECO:0000256" key="1">
    <source>
        <dbReference type="ARBA" id="ARBA00004239"/>
    </source>
</evidence>
<accession>A0AAI8YRI7</accession>
<feature type="active site" description="Charge relay system" evidence="8">
    <location>
        <position position="553"/>
    </location>
</feature>
<evidence type="ECO:0000256" key="5">
    <source>
        <dbReference type="ARBA" id="ARBA00022825"/>
    </source>
</evidence>
<keyword evidence="12" id="KW-1185">Reference proteome</keyword>
<dbReference type="InterPro" id="IPR030400">
    <property type="entry name" value="Sedolisin_dom"/>
</dbReference>
<dbReference type="GO" id="GO:0008240">
    <property type="term" value="F:tripeptidyl-peptidase activity"/>
    <property type="evidence" value="ECO:0007669"/>
    <property type="project" value="TreeGrafter"/>
</dbReference>
<feature type="domain" description="Peptidase S53" evidence="10">
    <location>
        <begin position="254"/>
        <end position="647"/>
    </location>
</feature>
<dbReference type="CDD" id="cd04056">
    <property type="entry name" value="Peptidases_S53"/>
    <property type="match status" value="1"/>
</dbReference>
<evidence type="ECO:0000256" key="6">
    <source>
        <dbReference type="ARBA" id="ARBA00022837"/>
    </source>
</evidence>
<protein>
    <submittedName>
        <fullName evidence="11">Tripeptidyl-peptidase sed2</fullName>
    </submittedName>
</protein>
<sequence>MTKRTNHGGRWQWLATTPLQHHQYPYHGKLDYFCFTSWTPASSKLRAAEMFLSLGQLFAFCIPVLQVSAAGIVQRASPQHGFEKRSPAPPDGLIKLHIALRQHDRGAEVEKRLLYSSDPRSPGFRQHLSAREVAELSKPSDECVQVVEAWLEEHGLLKHAVLGSGGIFEVDAKVEEVERLLNATYSTWTDGTQQVLRTEEISLPERLAGHIDFITPTIMFPRAKAREKASRTIPLSEGQKIARRATSSCGPEDDTTPRCIQKLYNITHTPAPNRTTFAVYATEAAVFSNIDLQNYLHAYRPEAAGATYTVIGSGDPASGPGGIESKFETALDTQVLLGLAWPARGILYNLGGVFGPDVGKEYDPFVKFLQELVANETVPSVVSFSESQPENRVERDYALRVCNLMAQVGMRGVTLLFSSGNNGPNGDTPSGPHAKIFEPEFPASCLWITAVGGTTNLSHEQAATQSTIPFLSSLGYTASGGGFSNLFPAPAWQYPSVQEYITRHVPQEYQDPSLGFPALGAVNRGIPDVSALSTQWPTYSNAAPVAIPIGGTSSATPTWAALVVILNDYQLSRNRSTLGFLNPWLYSLDAGLKDIVLGGNNVGKCDVLRGCTLTEALLGYNVTRGWDPVTGLGSPNLGLLMAELDRRGC</sequence>
<dbReference type="GO" id="GO:0046872">
    <property type="term" value="F:metal ion binding"/>
    <property type="evidence" value="ECO:0007669"/>
    <property type="project" value="UniProtKB-UniRule"/>
</dbReference>
<feature type="binding site" evidence="8">
    <location>
        <position position="595"/>
    </location>
    <ligand>
        <name>Ca(2+)</name>
        <dbReference type="ChEBI" id="CHEBI:29108"/>
    </ligand>
</feature>
<keyword evidence="9" id="KW-0812">Transmembrane</keyword>
<comment type="subcellular location">
    <subcellularLocation>
        <location evidence="1">Secreted</location>
        <location evidence="1">Extracellular space</location>
    </subcellularLocation>
</comment>
<dbReference type="SUPFAM" id="SSF52743">
    <property type="entry name" value="Subtilisin-like"/>
    <property type="match status" value="1"/>
</dbReference>
<dbReference type="SMART" id="SM00944">
    <property type="entry name" value="Pro-kuma_activ"/>
    <property type="match status" value="1"/>
</dbReference>
<evidence type="ECO:0000313" key="12">
    <source>
        <dbReference type="Proteomes" id="UP001296104"/>
    </source>
</evidence>
<feature type="transmembrane region" description="Helical" evidence="9">
    <location>
        <begin position="51"/>
        <end position="73"/>
    </location>
</feature>
<keyword evidence="3 8" id="KW-0479">Metal-binding</keyword>
<dbReference type="Pfam" id="PF09286">
    <property type="entry name" value="Pro-kuma_activ"/>
    <property type="match status" value="1"/>
</dbReference>
<dbReference type="PANTHER" id="PTHR14218">
    <property type="entry name" value="PROTEASE S8 TRIPEPTIDYL PEPTIDASE I CLN2"/>
    <property type="match status" value="1"/>
</dbReference>
<evidence type="ECO:0000256" key="2">
    <source>
        <dbReference type="ARBA" id="ARBA00022670"/>
    </source>
</evidence>
<feature type="active site" description="Charge relay system" evidence="8">
    <location>
        <position position="332"/>
    </location>
</feature>
<dbReference type="PROSITE" id="PS51695">
    <property type="entry name" value="SEDOLISIN"/>
    <property type="match status" value="1"/>
</dbReference>
<reference evidence="11" key="1">
    <citation type="submission" date="2023-11" db="EMBL/GenBank/DDBJ databases">
        <authorList>
            <person name="Alioto T."/>
            <person name="Alioto T."/>
            <person name="Gomez Garrido J."/>
        </authorList>
    </citation>
    <scope>NUCLEOTIDE SEQUENCE</scope>
</reference>
<dbReference type="GO" id="GO:0006508">
    <property type="term" value="P:proteolysis"/>
    <property type="evidence" value="ECO:0007669"/>
    <property type="project" value="UniProtKB-KW"/>
</dbReference>
<feature type="binding site" evidence="8">
    <location>
        <position position="627"/>
    </location>
    <ligand>
        <name>Ca(2+)</name>
        <dbReference type="ChEBI" id="CHEBI:29108"/>
    </ligand>
</feature>
<keyword evidence="6 8" id="KW-0106">Calcium</keyword>
<comment type="caution">
    <text evidence="11">The sequence shown here is derived from an EMBL/GenBank/DDBJ whole genome shotgun (WGS) entry which is preliminary data.</text>
</comment>
<gene>
    <name evidence="11" type="ORF">LECACI_7A000580</name>
</gene>
<evidence type="ECO:0000256" key="7">
    <source>
        <dbReference type="ARBA" id="ARBA00023145"/>
    </source>
</evidence>
<dbReference type="EMBL" id="CAVMBE010000002">
    <property type="protein sequence ID" value="CAK3781870.1"/>
    <property type="molecule type" value="Genomic_DNA"/>
</dbReference>
<evidence type="ECO:0000259" key="10">
    <source>
        <dbReference type="PROSITE" id="PS51695"/>
    </source>
</evidence>
<dbReference type="InterPro" id="IPR050819">
    <property type="entry name" value="Tripeptidyl-peptidase_I"/>
</dbReference>
<name>A0AAI8YRI7_9PEZI</name>
<dbReference type="SUPFAM" id="SSF54897">
    <property type="entry name" value="Protease propeptides/inhibitors"/>
    <property type="match status" value="1"/>
</dbReference>
<comment type="cofactor">
    <cofactor evidence="8">
        <name>Ca(2+)</name>
        <dbReference type="ChEBI" id="CHEBI:29108"/>
    </cofactor>
    <text evidence="8">Binds 1 Ca(2+) ion per subunit.</text>
</comment>
<evidence type="ECO:0000256" key="4">
    <source>
        <dbReference type="ARBA" id="ARBA00022801"/>
    </source>
</evidence>
<evidence type="ECO:0000256" key="8">
    <source>
        <dbReference type="PROSITE-ProRule" id="PRU01032"/>
    </source>
</evidence>
<dbReference type="InterPro" id="IPR015366">
    <property type="entry name" value="S53_propep"/>
</dbReference>
<evidence type="ECO:0000256" key="9">
    <source>
        <dbReference type="SAM" id="Phobius"/>
    </source>
</evidence>
<proteinExistence type="predicted"/>
<organism evidence="11 12">
    <name type="scientific">Lecanosticta acicola</name>
    <dbReference type="NCBI Taxonomy" id="111012"/>
    <lineage>
        <taxon>Eukaryota</taxon>
        <taxon>Fungi</taxon>
        <taxon>Dikarya</taxon>
        <taxon>Ascomycota</taxon>
        <taxon>Pezizomycotina</taxon>
        <taxon>Dothideomycetes</taxon>
        <taxon>Dothideomycetidae</taxon>
        <taxon>Mycosphaerellales</taxon>
        <taxon>Mycosphaerellaceae</taxon>
        <taxon>Lecanosticta</taxon>
    </lineage>
</organism>
<evidence type="ECO:0000256" key="3">
    <source>
        <dbReference type="ARBA" id="ARBA00022723"/>
    </source>
</evidence>
<feature type="binding site" evidence="8">
    <location>
        <position position="594"/>
    </location>
    <ligand>
        <name>Ca(2+)</name>
        <dbReference type="ChEBI" id="CHEBI:29108"/>
    </ligand>
</feature>
<keyword evidence="9" id="KW-1133">Transmembrane helix</keyword>